<dbReference type="Proteomes" id="UP001160148">
    <property type="component" value="Unassembled WGS sequence"/>
</dbReference>
<reference evidence="1 2" key="1">
    <citation type="submission" date="2023-01" db="EMBL/GenBank/DDBJ databases">
        <authorList>
            <person name="Whitehead M."/>
        </authorList>
    </citation>
    <scope>NUCLEOTIDE SEQUENCE [LARGE SCALE GENOMIC DNA]</scope>
</reference>
<dbReference type="AlphaFoldDB" id="A0AAV0XKW0"/>
<name>A0AAV0XKW0_9HEMI</name>
<organism evidence="1 2">
    <name type="scientific">Macrosiphum euphorbiae</name>
    <name type="common">potato aphid</name>
    <dbReference type="NCBI Taxonomy" id="13131"/>
    <lineage>
        <taxon>Eukaryota</taxon>
        <taxon>Metazoa</taxon>
        <taxon>Ecdysozoa</taxon>
        <taxon>Arthropoda</taxon>
        <taxon>Hexapoda</taxon>
        <taxon>Insecta</taxon>
        <taxon>Pterygota</taxon>
        <taxon>Neoptera</taxon>
        <taxon>Paraneoptera</taxon>
        <taxon>Hemiptera</taxon>
        <taxon>Sternorrhyncha</taxon>
        <taxon>Aphidomorpha</taxon>
        <taxon>Aphidoidea</taxon>
        <taxon>Aphididae</taxon>
        <taxon>Macrosiphini</taxon>
        <taxon>Macrosiphum</taxon>
    </lineage>
</organism>
<sequence>MRFEAKHRTSKIAARSNFNRRNICLSLAIKHQLQLNEIFLYGKFCNTVFVGPRKFLNSIKRHQVQTLLNLSSEVSLTMVKWAKVKGTHYKINTIVTKDILVDDYPIFSSIINIFLYGPDKIIFEVNVFSSICFNEHVFCYEINIPEIKNNNSTCYIFQDLLISPVPNSLNIASNGKQYVTVRSPF</sequence>
<accession>A0AAV0XKW0</accession>
<protein>
    <submittedName>
        <fullName evidence="1">Uncharacterized protein</fullName>
    </submittedName>
</protein>
<gene>
    <name evidence="1" type="ORF">MEUPH1_LOCUS22450</name>
</gene>
<proteinExistence type="predicted"/>
<comment type="caution">
    <text evidence="1">The sequence shown here is derived from an EMBL/GenBank/DDBJ whole genome shotgun (WGS) entry which is preliminary data.</text>
</comment>
<keyword evidence="2" id="KW-1185">Reference proteome</keyword>
<dbReference type="EMBL" id="CARXXK010000005">
    <property type="protein sequence ID" value="CAI6368046.1"/>
    <property type="molecule type" value="Genomic_DNA"/>
</dbReference>
<evidence type="ECO:0000313" key="2">
    <source>
        <dbReference type="Proteomes" id="UP001160148"/>
    </source>
</evidence>
<evidence type="ECO:0000313" key="1">
    <source>
        <dbReference type="EMBL" id="CAI6368046.1"/>
    </source>
</evidence>